<evidence type="ECO:0000313" key="2">
    <source>
        <dbReference type="EMBL" id="GLY70328.1"/>
    </source>
</evidence>
<sequence length="312" mass="32352">MTGVFPPSMSTVVALDVGGTTMKGLIARPDGQLVTAGRWPTPREDGPDAVVEAVLNAADDLVASAGDRVDAVGLVVPGFVDEQRGVATYSENIRWRDVPLRRLVAERTGLPVAFGHDVRSCGLAERALGAAREARDALVLPIGTGISGAMFVAGRQVRNPYAGEIGHLPVCGDEPCACGATGCLEAIASGAAIARRYGRATGRRVRGAAQVVSALRQGDEVAARVWAEAIAALADALTIYIGLLAPELIVLGGGVSLAGSTLLEPLREQVRRRLSWQPEPRLALAELGEHGAGAGAALLARGLLTRDLDRPA</sequence>
<evidence type="ECO:0000313" key="3">
    <source>
        <dbReference type="Proteomes" id="UP001165136"/>
    </source>
</evidence>
<dbReference type="Gene3D" id="3.30.420.40">
    <property type="match status" value="2"/>
</dbReference>
<protein>
    <submittedName>
        <fullName evidence="2">Sugar kinase</fullName>
    </submittedName>
</protein>
<dbReference type="GO" id="GO:0016301">
    <property type="term" value="F:kinase activity"/>
    <property type="evidence" value="ECO:0007669"/>
    <property type="project" value="UniProtKB-KW"/>
</dbReference>
<dbReference type="Pfam" id="PF00480">
    <property type="entry name" value="ROK"/>
    <property type="match status" value="1"/>
</dbReference>
<dbReference type="InterPro" id="IPR000600">
    <property type="entry name" value="ROK"/>
</dbReference>
<keyword evidence="2" id="KW-0808">Transferase</keyword>
<reference evidence="2" key="1">
    <citation type="submission" date="2023-03" db="EMBL/GenBank/DDBJ databases">
        <title>Amycolatopsis taiwanensis NBRC 103393.</title>
        <authorList>
            <person name="Ichikawa N."/>
            <person name="Sato H."/>
            <person name="Tonouchi N."/>
        </authorList>
    </citation>
    <scope>NUCLEOTIDE SEQUENCE</scope>
    <source>
        <strain evidence="2">NBRC 103393</strain>
    </source>
</reference>
<accession>A0A9W6VG39</accession>
<dbReference type="PANTHER" id="PTHR18964:SF149">
    <property type="entry name" value="BIFUNCTIONAL UDP-N-ACETYLGLUCOSAMINE 2-EPIMERASE_N-ACETYLMANNOSAMINE KINASE"/>
    <property type="match status" value="1"/>
</dbReference>
<keyword evidence="3" id="KW-1185">Reference proteome</keyword>
<comment type="similarity">
    <text evidence="1">Belongs to the ROK (NagC/XylR) family.</text>
</comment>
<dbReference type="AlphaFoldDB" id="A0A9W6VG39"/>
<comment type="caution">
    <text evidence="2">The sequence shown here is derived from an EMBL/GenBank/DDBJ whole genome shotgun (WGS) entry which is preliminary data.</text>
</comment>
<name>A0A9W6VG39_9PSEU</name>
<dbReference type="RefSeq" id="WP_245617228.1">
    <property type="nucleotide sequence ID" value="NZ_BSTI01000022.1"/>
</dbReference>
<dbReference type="PANTHER" id="PTHR18964">
    <property type="entry name" value="ROK (REPRESSOR, ORF, KINASE) FAMILY"/>
    <property type="match status" value="1"/>
</dbReference>
<dbReference type="InterPro" id="IPR043129">
    <property type="entry name" value="ATPase_NBD"/>
</dbReference>
<dbReference type="SUPFAM" id="SSF53067">
    <property type="entry name" value="Actin-like ATPase domain"/>
    <property type="match status" value="1"/>
</dbReference>
<organism evidence="2 3">
    <name type="scientific">Amycolatopsis taiwanensis</name>
    <dbReference type="NCBI Taxonomy" id="342230"/>
    <lineage>
        <taxon>Bacteria</taxon>
        <taxon>Bacillati</taxon>
        <taxon>Actinomycetota</taxon>
        <taxon>Actinomycetes</taxon>
        <taxon>Pseudonocardiales</taxon>
        <taxon>Pseudonocardiaceae</taxon>
        <taxon>Amycolatopsis</taxon>
    </lineage>
</organism>
<keyword evidence="2" id="KW-0418">Kinase</keyword>
<dbReference type="EMBL" id="BSTI01000022">
    <property type="protein sequence ID" value="GLY70328.1"/>
    <property type="molecule type" value="Genomic_DNA"/>
</dbReference>
<gene>
    <name evidence="2" type="ORF">Atai01_69470</name>
</gene>
<proteinExistence type="inferred from homology"/>
<dbReference type="Proteomes" id="UP001165136">
    <property type="component" value="Unassembled WGS sequence"/>
</dbReference>
<evidence type="ECO:0000256" key="1">
    <source>
        <dbReference type="ARBA" id="ARBA00006479"/>
    </source>
</evidence>